<name>A0A078MEZ5_9BACL</name>
<dbReference type="HOGENOM" id="CLU_112861_0_0_9"/>
<protein>
    <recommendedName>
        <fullName evidence="3">Integral membrane protein</fullName>
    </recommendedName>
</protein>
<sequence>MDILVNYQWYWFLLLEIISTIGALTFIVIRYKIKKRTLSQLALALFIVPLLLEAGLALLIYQQTKEITTFHIVIMVFLLYACTFGVADFKKIDRMVRIWLGKRAGEDLLTATEHAQLAREKSPQYIRTKSLRNLVIHSVIFVAAVIYMWITFGNTDFTLSLHWVTDSDRIQPLTNEVANTVLRVWLIAYSIDSILNLSYILTPITKKRLGHN</sequence>
<keyword evidence="1" id="KW-0812">Transmembrane</keyword>
<proteinExistence type="predicted"/>
<keyword evidence="1" id="KW-0472">Membrane</keyword>
<evidence type="ECO:0000256" key="1">
    <source>
        <dbReference type="SAM" id="Phobius"/>
    </source>
</evidence>
<feature type="transmembrane region" description="Helical" evidence="1">
    <location>
        <begin position="12"/>
        <end position="29"/>
    </location>
</feature>
<feature type="transmembrane region" description="Helical" evidence="1">
    <location>
        <begin position="67"/>
        <end position="87"/>
    </location>
</feature>
<gene>
    <name evidence="2" type="ORF">BN1050_01768</name>
</gene>
<dbReference type="EMBL" id="LN483075">
    <property type="protein sequence ID" value="CEA04007.1"/>
    <property type="molecule type" value="Genomic_DNA"/>
</dbReference>
<feature type="transmembrane region" description="Helical" evidence="1">
    <location>
        <begin position="182"/>
        <end position="202"/>
    </location>
</feature>
<accession>A0A078MEZ5</accession>
<evidence type="ECO:0008006" key="3">
    <source>
        <dbReference type="Google" id="ProtNLM"/>
    </source>
</evidence>
<reference evidence="2" key="1">
    <citation type="submission" date="2014-07" db="EMBL/GenBank/DDBJ databases">
        <authorList>
            <person name="Urmite Genomes Urmite Genomes"/>
        </authorList>
    </citation>
    <scope>NUCLEOTIDE SEQUENCE</scope>
    <source>
        <strain evidence="2">13S34_air</strain>
    </source>
</reference>
<dbReference type="AlphaFoldDB" id="A0A078MEZ5"/>
<organism evidence="2">
    <name type="scientific">Metalysinibacillus saudimassiliensis</name>
    <dbReference type="NCBI Taxonomy" id="1461583"/>
    <lineage>
        <taxon>Bacteria</taxon>
        <taxon>Bacillati</taxon>
        <taxon>Bacillota</taxon>
        <taxon>Bacilli</taxon>
        <taxon>Bacillales</taxon>
        <taxon>Caryophanaceae</taxon>
        <taxon>Metalysinibacillus</taxon>
    </lineage>
</organism>
<keyword evidence="1" id="KW-1133">Transmembrane helix</keyword>
<dbReference type="PATRIC" id="fig|1461583.4.peg.1697"/>
<evidence type="ECO:0000313" key="2">
    <source>
        <dbReference type="EMBL" id="CEA04007.1"/>
    </source>
</evidence>
<feature type="transmembrane region" description="Helical" evidence="1">
    <location>
        <begin position="134"/>
        <end position="152"/>
    </location>
</feature>
<feature type="transmembrane region" description="Helical" evidence="1">
    <location>
        <begin position="41"/>
        <end position="61"/>
    </location>
</feature>